<evidence type="ECO:0000313" key="2">
    <source>
        <dbReference type="EMBL" id="MCO1656418.1"/>
    </source>
</evidence>
<proteinExistence type="predicted"/>
<gene>
    <name evidence="2" type="ORF">KDL28_15255</name>
</gene>
<dbReference type="InterPro" id="IPR029058">
    <property type="entry name" value="AB_hydrolase_fold"/>
</dbReference>
<dbReference type="Pfam" id="PF12697">
    <property type="entry name" value="Abhydrolase_6"/>
    <property type="match status" value="1"/>
</dbReference>
<dbReference type="EMBL" id="JAGSOV010000034">
    <property type="protein sequence ID" value="MCO1656418.1"/>
    <property type="molecule type" value="Genomic_DNA"/>
</dbReference>
<accession>A0ABT1A0F2</accession>
<reference evidence="2" key="1">
    <citation type="submission" date="2021-04" db="EMBL/GenBank/DDBJ databases">
        <title>Pseudonocardia sp. nov., isolated from sandy soil of mangrove forest.</title>
        <authorList>
            <person name="Zan Z."/>
            <person name="Huang R."/>
            <person name="Liu W."/>
        </authorList>
    </citation>
    <scope>NUCLEOTIDE SEQUENCE</scope>
    <source>
        <strain evidence="2">S2-4</strain>
    </source>
</reference>
<dbReference type="InterPro" id="IPR000073">
    <property type="entry name" value="AB_hydrolase_1"/>
</dbReference>
<evidence type="ECO:0000313" key="3">
    <source>
        <dbReference type="Proteomes" id="UP001165283"/>
    </source>
</evidence>
<dbReference type="PANTHER" id="PTHR43433">
    <property type="entry name" value="HYDROLASE, ALPHA/BETA FOLD FAMILY PROTEIN"/>
    <property type="match status" value="1"/>
</dbReference>
<feature type="domain" description="AB hydrolase-1" evidence="1">
    <location>
        <begin position="32"/>
        <end position="257"/>
    </location>
</feature>
<dbReference type="GO" id="GO:0016787">
    <property type="term" value="F:hydrolase activity"/>
    <property type="evidence" value="ECO:0007669"/>
    <property type="project" value="UniProtKB-KW"/>
</dbReference>
<keyword evidence="3" id="KW-1185">Reference proteome</keyword>
<protein>
    <submittedName>
        <fullName evidence="2">Alpha/beta fold hydrolase</fullName>
    </submittedName>
</protein>
<dbReference type="RefSeq" id="WP_252439110.1">
    <property type="nucleotide sequence ID" value="NZ_JAGSOV010000034.1"/>
</dbReference>
<comment type="caution">
    <text evidence="2">The sequence shown here is derived from an EMBL/GenBank/DDBJ whole genome shotgun (WGS) entry which is preliminary data.</text>
</comment>
<dbReference type="Gene3D" id="3.40.50.1820">
    <property type="entry name" value="alpha/beta hydrolase"/>
    <property type="match status" value="1"/>
</dbReference>
<dbReference type="SUPFAM" id="SSF53474">
    <property type="entry name" value="alpha/beta-Hydrolases"/>
    <property type="match status" value="1"/>
</dbReference>
<evidence type="ECO:0000259" key="1">
    <source>
        <dbReference type="Pfam" id="PF12697"/>
    </source>
</evidence>
<dbReference type="Proteomes" id="UP001165283">
    <property type="component" value="Unassembled WGS sequence"/>
</dbReference>
<sequence length="265" mass="28737">MTEERVRIYGMDVHVSVRPAPDAATPLLLLMGIGGNTEMWHPLRDLLGADRTTVAFDIPGTGRSATPPVPLPLPLLGRIATRVLDHAGIDRADVLGVSWGGLLAQQVALAHRKRVRRVVLASTHFGMASVPATPTALRTLLSTRRYRDVDAFAEALAHFGGGPGRDVEGMRGHIAARLAHPPTRRGYWYQMLSISTWSSLPLLPLLRRPTLLLAGDDDPAVPAINARIMAKLLPDAELVVVPGGGHLMLFDRAREIAPVIRRFLA</sequence>
<name>A0ABT1A0F2_9PSEU</name>
<dbReference type="InterPro" id="IPR050471">
    <property type="entry name" value="AB_hydrolase"/>
</dbReference>
<dbReference type="PANTHER" id="PTHR43433:SF5">
    <property type="entry name" value="AB HYDROLASE-1 DOMAIN-CONTAINING PROTEIN"/>
    <property type="match status" value="1"/>
</dbReference>
<organism evidence="2 3">
    <name type="scientific">Pseudonocardia humida</name>
    <dbReference type="NCBI Taxonomy" id="2800819"/>
    <lineage>
        <taxon>Bacteria</taxon>
        <taxon>Bacillati</taxon>
        <taxon>Actinomycetota</taxon>
        <taxon>Actinomycetes</taxon>
        <taxon>Pseudonocardiales</taxon>
        <taxon>Pseudonocardiaceae</taxon>
        <taxon>Pseudonocardia</taxon>
    </lineage>
</organism>
<keyword evidence="2" id="KW-0378">Hydrolase</keyword>
<dbReference type="PRINTS" id="PR00111">
    <property type="entry name" value="ABHYDROLASE"/>
</dbReference>